<name>A0A8E2AWJ1_9APHY</name>
<evidence type="ECO:0000313" key="1">
    <source>
        <dbReference type="EMBL" id="OCH89372.1"/>
    </source>
</evidence>
<accession>A0A8E2AWJ1</accession>
<dbReference type="AlphaFoldDB" id="A0A8E2AWJ1"/>
<dbReference type="EMBL" id="KV722428">
    <property type="protein sequence ID" value="OCH89372.1"/>
    <property type="molecule type" value="Genomic_DNA"/>
</dbReference>
<sequence length="198" mass="22577">MDMHITPRLLDLVKAHAYHIRRLELRPCGSSRFLASLKFALPQLEHLTLHALPGYDITQISDWDDEGNSLERVEQRFSPILGHPPRLRELSLESPPTAVVGEMLLGGTEAIVDIECIAMWMSDWTVMTWSGDIQCRSSRTLRDASSYIPIRISFMNRDLLDPDSLRDFNEPFDGALRALLFMGPKCLIEPSRNAYRLV</sequence>
<gene>
    <name evidence="1" type="ORF">OBBRIDRAFT_835855</name>
</gene>
<keyword evidence="2" id="KW-1185">Reference proteome</keyword>
<evidence type="ECO:0000313" key="2">
    <source>
        <dbReference type="Proteomes" id="UP000250043"/>
    </source>
</evidence>
<proteinExistence type="predicted"/>
<protein>
    <submittedName>
        <fullName evidence="1">Uncharacterized protein</fullName>
    </submittedName>
</protein>
<dbReference type="Proteomes" id="UP000250043">
    <property type="component" value="Unassembled WGS sequence"/>
</dbReference>
<organism evidence="1 2">
    <name type="scientific">Obba rivulosa</name>
    <dbReference type="NCBI Taxonomy" id="1052685"/>
    <lineage>
        <taxon>Eukaryota</taxon>
        <taxon>Fungi</taxon>
        <taxon>Dikarya</taxon>
        <taxon>Basidiomycota</taxon>
        <taxon>Agaricomycotina</taxon>
        <taxon>Agaricomycetes</taxon>
        <taxon>Polyporales</taxon>
        <taxon>Gelatoporiaceae</taxon>
        <taxon>Obba</taxon>
    </lineage>
</organism>
<reference evidence="1 2" key="1">
    <citation type="submission" date="2016-07" db="EMBL/GenBank/DDBJ databases">
        <title>Draft genome of the white-rot fungus Obba rivulosa 3A-2.</title>
        <authorList>
            <consortium name="DOE Joint Genome Institute"/>
            <person name="Miettinen O."/>
            <person name="Riley R."/>
            <person name="Acob R."/>
            <person name="Barry K."/>
            <person name="Cullen D."/>
            <person name="De Vries R."/>
            <person name="Hainaut M."/>
            <person name="Hatakka A."/>
            <person name="Henrissat B."/>
            <person name="Hilden K."/>
            <person name="Kuo R."/>
            <person name="Labutti K."/>
            <person name="Lipzen A."/>
            <person name="Makela M.R."/>
            <person name="Sandor L."/>
            <person name="Spatafora J.W."/>
            <person name="Grigoriev I.V."/>
            <person name="Hibbett D.S."/>
        </authorList>
    </citation>
    <scope>NUCLEOTIDE SEQUENCE [LARGE SCALE GENOMIC DNA]</scope>
    <source>
        <strain evidence="1 2">3A-2</strain>
    </source>
</reference>